<keyword evidence="6" id="KW-1185">Reference proteome</keyword>
<dbReference type="GO" id="GO:0016151">
    <property type="term" value="F:nickel cation binding"/>
    <property type="evidence" value="ECO:0007669"/>
    <property type="project" value="InterPro"/>
</dbReference>
<evidence type="ECO:0000256" key="1">
    <source>
        <dbReference type="ARBA" id="ARBA00004193"/>
    </source>
</evidence>
<dbReference type="InterPro" id="IPR023765">
    <property type="entry name" value="SBP_5_CS"/>
</dbReference>
<dbReference type="CDD" id="cd08489">
    <property type="entry name" value="PBP2_NikA"/>
    <property type="match status" value="1"/>
</dbReference>
<evidence type="ECO:0000313" key="6">
    <source>
        <dbReference type="Proteomes" id="UP000480246"/>
    </source>
</evidence>
<evidence type="ECO:0000259" key="4">
    <source>
        <dbReference type="Pfam" id="PF00496"/>
    </source>
</evidence>
<reference evidence="5 6" key="1">
    <citation type="submission" date="2019-10" db="EMBL/GenBank/DDBJ databases">
        <title>Gracilibacillus sp. nov. isolated from rice seeds.</title>
        <authorList>
            <person name="He S."/>
        </authorList>
    </citation>
    <scope>NUCLEOTIDE SEQUENCE [LARGE SCALE GENOMIC DNA]</scope>
    <source>
        <strain evidence="5 6">TD8</strain>
    </source>
</reference>
<comment type="similarity">
    <text evidence="2">Belongs to the bacterial solute-binding protein 5 family.</text>
</comment>
<dbReference type="PANTHER" id="PTHR30290">
    <property type="entry name" value="PERIPLASMIC BINDING COMPONENT OF ABC TRANSPORTER"/>
    <property type="match status" value="1"/>
</dbReference>
<dbReference type="SUPFAM" id="SSF53850">
    <property type="entry name" value="Periplasmic binding protein-like II"/>
    <property type="match status" value="1"/>
</dbReference>
<proteinExistence type="inferred from homology"/>
<dbReference type="InterPro" id="IPR039424">
    <property type="entry name" value="SBP_5"/>
</dbReference>
<dbReference type="Gene3D" id="3.40.190.10">
    <property type="entry name" value="Periplasmic binding protein-like II"/>
    <property type="match status" value="1"/>
</dbReference>
<dbReference type="InterPro" id="IPR011980">
    <property type="entry name" value="CntA-like"/>
</dbReference>
<accession>A0A7C8GRA4</accession>
<evidence type="ECO:0000256" key="3">
    <source>
        <dbReference type="ARBA" id="ARBA00022729"/>
    </source>
</evidence>
<evidence type="ECO:0000256" key="2">
    <source>
        <dbReference type="ARBA" id="ARBA00005695"/>
    </source>
</evidence>
<dbReference type="PROSITE" id="PS01040">
    <property type="entry name" value="SBP_BACTERIAL_5"/>
    <property type="match status" value="1"/>
</dbReference>
<dbReference type="Proteomes" id="UP000480246">
    <property type="component" value="Unassembled WGS sequence"/>
</dbReference>
<dbReference type="InterPro" id="IPR000914">
    <property type="entry name" value="SBP_5_dom"/>
</dbReference>
<dbReference type="GO" id="GO:1904680">
    <property type="term" value="F:peptide transmembrane transporter activity"/>
    <property type="evidence" value="ECO:0007669"/>
    <property type="project" value="TreeGrafter"/>
</dbReference>
<dbReference type="PIRSF" id="PIRSF002741">
    <property type="entry name" value="MppA"/>
    <property type="match status" value="1"/>
</dbReference>
<dbReference type="GO" id="GO:0015833">
    <property type="term" value="P:peptide transport"/>
    <property type="evidence" value="ECO:0007669"/>
    <property type="project" value="TreeGrafter"/>
</dbReference>
<dbReference type="OrthoDB" id="9796817at2"/>
<dbReference type="Gene3D" id="3.10.105.10">
    <property type="entry name" value="Dipeptide-binding Protein, Domain 3"/>
    <property type="match status" value="1"/>
</dbReference>
<dbReference type="PANTHER" id="PTHR30290:SF37">
    <property type="entry name" value="NICKEL-BINDING PERIPLASMIC PROTEIN"/>
    <property type="match status" value="1"/>
</dbReference>
<dbReference type="GO" id="GO:0030288">
    <property type="term" value="C:outer membrane-bounded periplasmic space"/>
    <property type="evidence" value="ECO:0007669"/>
    <property type="project" value="TreeGrafter"/>
</dbReference>
<dbReference type="AlphaFoldDB" id="A0A7C8GRA4"/>
<dbReference type="GO" id="GO:0015675">
    <property type="term" value="P:nickel cation transport"/>
    <property type="evidence" value="ECO:0007669"/>
    <property type="project" value="InterPro"/>
</dbReference>
<comment type="caution">
    <text evidence="5">The sequence shown here is derived from an EMBL/GenBank/DDBJ whole genome shotgun (WGS) entry which is preliminary data.</text>
</comment>
<sequence>MNLGNGKIAFLVIFLIISLVACSNNNIGNTKESEDTVKKLTISWNKDIGEINPHMYAPNEMYAQDMVYESLVRYGEKGKIEPGLAKEWDISKDGKEYIFHLREGIKFSDGSEFNASIVKKNFDAILSNAERHNWIEAINQIENTSIIDESTFKITLKNSYYPLLQDLTLVRPFRFLGEAGFPEDGNTAEGIKQPIGTGPWVLSEYKQDEVAVFKQNEFYWGEKPKIEELEVKIIPDGESRVIAFENGEIDLILGTGLISLDSFQFLKDSGNYQTGISNPLATRTIAINSNKEITKDLAVRQAVQHAFNKQAVIDYLFYGTEQKADTLFASNVPYSDLDLNPYGYDVEKAKSLLEEAGWKLNEETGLREKDGQSLELDLVIEATDNIQKSIAETLQGDLEKVGIRLHINSVENQSYLDRQKDGDFHLIFNTTWGAPYEPHTYLSSMRKPAHADYQAQLGLPMKEEIDKKIGEVLLTTDKTERQELYKYILGTLHEQAVYLPISYSSNIAVYHDYVSGVEFPNMNYILPTQGIDLK</sequence>
<evidence type="ECO:0000313" key="5">
    <source>
        <dbReference type="EMBL" id="KAB8126584.1"/>
    </source>
</evidence>
<dbReference type="NCBIfam" id="TIGR02294">
    <property type="entry name" value="nickel_nikA"/>
    <property type="match status" value="1"/>
</dbReference>
<keyword evidence="3" id="KW-0732">Signal</keyword>
<dbReference type="GO" id="GO:0020037">
    <property type="term" value="F:heme binding"/>
    <property type="evidence" value="ECO:0007669"/>
    <property type="project" value="InterPro"/>
</dbReference>
<dbReference type="InterPro" id="IPR030678">
    <property type="entry name" value="Peptide/Ni-bd"/>
</dbReference>
<dbReference type="GO" id="GO:0043190">
    <property type="term" value="C:ATP-binding cassette (ABC) transporter complex"/>
    <property type="evidence" value="ECO:0007669"/>
    <property type="project" value="InterPro"/>
</dbReference>
<organism evidence="5 6">
    <name type="scientific">Gracilibacillus oryzae</name>
    <dbReference type="NCBI Taxonomy" id="1672701"/>
    <lineage>
        <taxon>Bacteria</taxon>
        <taxon>Bacillati</taxon>
        <taxon>Bacillota</taxon>
        <taxon>Bacilli</taxon>
        <taxon>Bacillales</taxon>
        <taxon>Bacillaceae</taxon>
        <taxon>Gracilibacillus</taxon>
    </lineage>
</organism>
<dbReference type="EMBL" id="WEID01000104">
    <property type="protein sequence ID" value="KAB8126584.1"/>
    <property type="molecule type" value="Genomic_DNA"/>
</dbReference>
<comment type="subcellular location">
    <subcellularLocation>
        <location evidence="1">Cell membrane</location>
        <topology evidence="1">Lipid-anchor</topology>
    </subcellularLocation>
</comment>
<gene>
    <name evidence="5" type="primary">nikA</name>
    <name evidence="5" type="ORF">F9U64_19680</name>
</gene>
<dbReference type="PROSITE" id="PS51257">
    <property type="entry name" value="PROKAR_LIPOPROTEIN"/>
    <property type="match status" value="1"/>
</dbReference>
<feature type="domain" description="Solute-binding protein family 5" evidence="4">
    <location>
        <begin position="79"/>
        <end position="450"/>
    </location>
</feature>
<dbReference type="Pfam" id="PF00496">
    <property type="entry name" value="SBP_bac_5"/>
    <property type="match status" value="1"/>
</dbReference>
<dbReference type="RefSeq" id="WP_153406588.1">
    <property type="nucleotide sequence ID" value="NZ_ML762448.1"/>
</dbReference>
<name>A0A7C8GRA4_9BACI</name>
<protein>
    <submittedName>
        <fullName evidence="5">Nickel ABC transporter, nickel/metallophore periplasmic binding protein</fullName>
    </submittedName>
</protein>